<comment type="subcellular location">
    <subcellularLocation>
        <location evidence="3">Cytoplasm</location>
    </subcellularLocation>
    <subcellularLocation>
        <location evidence="2">Mitochondrion matrix</location>
    </subcellularLocation>
    <subcellularLocation>
        <location evidence="1">Mitochondrion outer membrane</location>
    </subcellularLocation>
</comment>
<feature type="domain" description="Mitochondria-eating protein C-terminal" evidence="14">
    <location>
        <begin position="91"/>
        <end position="293"/>
    </location>
</feature>
<keyword evidence="7" id="KW-1000">Mitochondrion outer membrane</keyword>
<dbReference type="GO" id="GO:0008289">
    <property type="term" value="F:lipid binding"/>
    <property type="evidence" value="ECO:0007669"/>
    <property type="project" value="UniProtKB-KW"/>
</dbReference>
<sequence>MYRQQNGRSTRSGSSTTENEEETAKLRNHINRLGAELTTARFQIRQLASTNDFDHFANPKVCWPEPDYPEASTYYYEENMRGRKTDTEMGQVIRRFSDLFAKDRVEIVTQLNCLPEFIGLEELQLKTIFSVIVLTFRSVQDSVERRRTGVWEVLESSTGGAPLPGQSPDADALDVAMYRYMYRRAKSEHGMANAKEVTAQIWKTLYDFPSLKTCTRFNRFILDCVAVVWDMVAGVEGRPPRLRLEYESMQFDSDKHLRFHSSSLRSSAIKRYVWPGLIESASEKLVHKGIVVT</sequence>
<dbReference type="Pfam" id="PF16026">
    <property type="entry name" value="MIEAP"/>
    <property type="match status" value="1"/>
</dbReference>
<evidence type="ECO:0000256" key="13">
    <source>
        <dbReference type="SAM" id="MobiDB-lite"/>
    </source>
</evidence>
<dbReference type="InterPro" id="IPR026169">
    <property type="entry name" value="MIEAP"/>
</dbReference>
<dbReference type="GO" id="GO:0035694">
    <property type="term" value="P:mitochondrial protein catabolic process"/>
    <property type="evidence" value="ECO:0007669"/>
    <property type="project" value="InterPro"/>
</dbReference>
<keyword evidence="6" id="KW-0963">Cytoplasm</keyword>
<evidence type="ECO:0000256" key="2">
    <source>
        <dbReference type="ARBA" id="ARBA00004305"/>
    </source>
</evidence>
<evidence type="ECO:0000256" key="4">
    <source>
        <dbReference type="ARBA" id="ARBA00008233"/>
    </source>
</evidence>
<evidence type="ECO:0000256" key="11">
    <source>
        <dbReference type="ARBA" id="ARBA00023136"/>
    </source>
</evidence>
<keyword evidence="8" id="KW-0175">Coiled coil</keyword>
<keyword evidence="11" id="KW-0472">Membrane</keyword>
<dbReference type="PANTHER" id="PTHR21771">
    <property type="entry name" value="MITOCHONDRIA-EATING PROTEIN-RELATED"/>
    <property type="match status" value="1"/>
</dbReference>
<evidence type="ECO:0000259" key="14">
    <source>
        <dbReference type="Pfam" id="PF16026"/>
    </source>
</evidence>
<dbReference type="AlphaFoldDB" id="A0A914UR44"/>
<evidence type="ECO:0000256" key="8">
    <source>
        <dbReference type="ARBA" id="ARBA00023054"/>
    </source>
</evidence>
<dbReference type="GO" id="GO:0005759">
    <property type="term" value="C:mitochondrial matrix"/>
    <property type="evidence" value="ECO:0007669"/>
    <property type="project" value="UniProtKB-SubCell"/>
</dbReference>
<evidence type="ECO:0000313" key="15">
    <source>
        <dbReference type="Proteomes" id="UP000887566"/>
    </source>
</evidence>
<evidence type="ECO:0000256" key="9">
    <source>
        <dbReference type="ARBA" id="ARBA00023121"/>
    </source>
</evidence>
<evidence type="ECO:0000256" key="7">
    <source>
        <dbReference type="ARBA" id="ARBA00022787"/>
    </source>
</evidence>
<organism evidence="15 16">
    <name type="scientific">Plectus sambesii</name>
    <dbReference type="NCBI Taxonomy" id="2011161"/>
    <lineage>
        <taxon>Eukaryota</taxon>
        <taxon>Metazoa</taxon>
        <taxon>Ecdysozoa</taxon>
        <taxon>Nematoda</taxon>
        <taxon>Chromadorea</taxon>
        <taxon>Plectida</taxon>
        <taxon>Plectina</taxon>
        <taxon>Plectoidea</taxon>
        <taxon>Plectidae</taxon>
        <taxon>Plectus</taxon>
    </lineage>
</organism>
<dbReference type="WBParaSite" id="PSAMB.scaffold11727size3165.g34363.t1">
    <property type="protein sequence ID" value="PSAMB.scaffold11727size3165.g34363.t1"/>
    <property type="gene ID" value="PSAMB.scaffold11727size3165.g34363"/>
</dbReference>
<protein>
    <recommendedName>
        <fullName evidence="5">Mitochondria-eating protein</fullName>
    </recommendedName>
    <alternativeName>
        <fullName evidence="12">Spermatogenesis-associated protein 18</fullName>
    </alternativeName>
</protein>
<evidence type="ECO:0000256" key="1">
    <source>
        <dbReference type="ARBA" id="ARBA00004294"/>
    </source>
</evidence>
<keyword evidence="15" id="KW-1185">Reference proteome</keyword>
<accession>A0A914UR44</accession>
<keyword evidence="9" id="KW-0446">Lipid-binding</keyword>
<feature type="region of interest" description="Disordered" evidence="13">
    <location>
        <begin position="1"/>
        <end position="23"/>
    </location>
</feature>
<evidence type="ECO:0000256" key="3">
    <source>
        <dbReference type="ARBA" id="ARBA00004496"/>
    </source>
</evidence>
<evidence type="ECO:0000256" key="10">
    <source>
        <dbReference type="ARBA" id="ARBA00023128"/>
    </source>
</evidence>
<evidence type="ECO:0000256" key="6">
    <source>
        <dbReference type="ARBA" id="ARBA00022490"/>
    </source>
</evidence>
<proteinExistence type="inferred from homology"/>
<dbReference type="Proteomes" id="UP000887566">
    <property type="component" value="Unplaced"/>
</dbReference>
<evidence type="ECO:0000256" key="12">
    <source>
        <dbReference type="ARBA" id="ARBA00032687"/>
    </source>
</evidence>
<comment type="similarity">
    <text evidence="4">Belongs to the MIEAP family.</text>
</comment>
<dbReference type="InterPro" id="IPR031981">
    <property type="entry name" value="MIEAP_C"/>
</dbReference>
<dbReference type="GO" id="GO:0005741">
    <property type="term" value="C:mitochondrial outer membrane"/>
    <property type="evidence" value="ECO:0007669"/>
    <property type="project" value="UniProtKB-SubCell"/>
</dbReference>
<dbReference type="GO" id="GO:0035695">
    <property type="term" value="P:mitophagy by internal vacuole formation"/>
    <property type="evidence" value="ECO:0007669"/>
    <property type="project" value="TreeGrafter"/>
</dbReference>
<name>A0A914UR44_9BILA</name>
<evidence type="ECO:0000256" key="5">
    <source>
        <dbReference type="ARBA" id="ARBA00019863"/>
    </source>
</evidence>
<feature type="compositionally biased region" description="Low complexity" evidence="13">
    <location>
        <begin position="1"/>
        <end position="17"/>
    </location>
</feature>
<reference evidence="16" key="1">
    <citation type="submission" date="2022-11" db="UniProtKB">
        <authorList>
            <consortium name="WormBaseParasite"/>
        </authorList>
    </citation>
    <scope>IDENTIFICATION</scope>
</reference>
<evidence type="ECO:0000313" key="16">
    <source>
        <dbReference type="WBParaSite" id="PSAMB.scaffold11727size3165.g34363.t1"/>
    </source>
</evidence>
<dbReference type="PANTHER" id="PTHR21771:SF1">
    <property type="entry name" value="MITOCHONDRIA-EATING PROTEIN"/>
    <property type="match status" value="1"/>
</dbReference>
<keyword evidence="10" id="KW-0496">Mitochondrion</keyword>